<dbReference type="Proteomes" id="UP001057452">
    <property type="component" value="Chromosome 18"/>
</dbReference>
<sequence>MHHAVEQFGGRGTRDSFPLDGLNRGPWAPVGGRAWQPPARCSPGMNQHQLLSHLPPGPMGGLNHPSKLFGNGPMRGGEKLELPQQMVPGVQREQQRPPHHHLHGPPPHRAWEQLAPSRPNQQLKFGGPQEQHVPRGSTTAGRRDVGSGAPAEGLPREDARGSAEETGPSIGRALCHPAHSSTPHAPVSRPAAEDCPSPNKRTKSSDQVSHPGLQRFPVPGQSLLSQHQSSAHHLPPKAAFWNPLHKNSSTPWQPQMSERKHPHHRTSSSEQKTTNKEWLQKDAFQPLAVNQQSPHSSYPSPSSKLGLLGPHSQRGPLIGGQGGSQATSHTACTPTRGDRDQHPHAQSSPANPPATTSSSVPYSHFQPHPGLGHKGPPPASSTSVPQHLQSGPHEAWRYQSRPSSIPPSSRASTGLQDCYQRQQSHNQLVDSRGPTQHQHHHVLPPLPLTNSTRTPVITANLPTPKSSCSIGGYGNNRSSTGVTMAAVSTVTTSPPAGCPVNNGSSNTAAGREEESQHPLPPPVASLAPPLSWMLCCSQDAREAKLPPATSLTINRDPTAPATEGEDVVLRSGRTGEPSISFFFILLAVLLRTPEDRGTV</sequence>
<protein>
    <submittedName>
        <fullName evidence="1">Uncharacterized protein</fullName>
    </submittedName>
</protein>
<comment type="caution">
    <text evidence="1">The sequence shown here is derived from an EMBL/GenBank/DDBJ whole genome shotgun (WGS) entry which is preliminary data.</text>
</comment>
<evidence type="ECO:0000313" key="2">
    <source>
        <dbReference type="Proteomes" id="UP001057452"/>
    </source>
</evidence>
<dbReference type="EMBL" id="CM043802">
    <property type="protein sequence ID" value="KAI4808456.1"/>
    <property type="molecule type" value="Genomic_DNA"/>
</dbReference>
<accession>A0ACB9W710</accession>
<reference evidence="1" key="1">
    <citation type="submission" date="2022-05" db="EMBL/GenBank/DDBJ databases">
        <title>Chromosome-level genome of Chaenocephalus aceratus.</title>
        <authorList>
            <person name="Park H."/>
        </authorList>
    </citation>
    <scope>NUCLEOTIDE SEQUENCE</scope>
    <source>
        <strain evidence="1">KU_202001</strain>
    </source>
</reference>
<organism evidence="1 2">
    <name type="scientific">Chaenocephalus aceratus</name>
    <name type="common">Blackfin icefish</name>
    <name type="synonym">Chaenichthys aceratus</name>
    <dbReference type="NCBI Taxonomy" id="36190"/>
    <lineage>
        <taxon>Eukaryota</taxon>
        <taxon>Metazoa</taxon>
        <taxon>Chordata</taxon>
        <taxon>Craniata</taxon>
        <taxon>Vertebrata</taxon>
        <taxon>Euteleostomi</taxon>
        <taxon>Actinopterygii</taxon>
        <taxon>Neopterygii</taxon>
        <taxon>Teleostei</taxon>
        <taxon>Neoteleostei</taxon>
        <taxon>Acanthomorphata</taxon>
        <taxon>Eupercaria</taxon>
        <taxon>Perciformes</taxon>
        <taxon>Notothenioidei</taxon>
        <taxon>Channichthyidae</taxon>
        <taxon>Chaenocephalus</taxon>
    </lineage>
</organism>
<evidence type="ECO:0000313" key="1">
    <source>
        <dbReference type="EMBL" id="KAI4808456.1"/>
    </source>
</evidence>
<proteinExistence type="predicted"/>
<name>A0ACB9W710_CHAAC</name>
<gene>
    <name evidence="1" type="ORF">KUCAC02_000515</name>
</gene>
<keyword evidence="2" id="KW-1185">Reference proteome</keyword>